<proteinExistence type="predicted"/>
<dbReference type="EMBL" id="NRRL01000041">
    <property type="protein sequence ID" value="MBK1669187.1"/>
    <property type="molecule type" value="Genomic_DNA"/>
</dbReference>
<evidence type="ECO:0000313" key="3">
    <source>
        <dbReference type="Proteomes" id="UP001296873"/>
    </source>
</evidence>
<organism evidence="2 3">
    <name type="scientific">Rhodovibrio sodomensis</name>
    <dbReference type="NCBI Taxonomy" id="1088"/>
    <lineage>
        <taxon>Bacteria</taxon>
        <taxon>Pseudomonadati</taxon>
        <taxon>Pseudomonadota</taxon>
        <taxon>Alphaproteobacteria</taxon>
        <taxon>Rhodospirillales</taxon>
        <taxon>Rhodovibrionaceae</taxon>
        <taxon>Rhodovibrio</taxon>
    </lineage>
</organism>
<reference evidence="2 3" key="1">
    <citation type="journal article" date="2020" name="Microorganisms">
        <title>Osmotic Adaptation and Compatible Solute Biosynthesis of Phototrophic Bacteria as Revealed from Genome Analyses.</title>
        <authorList>
            <person name="Imhoff J.F."/>
            <person name="Rahn T."/>
            <person name="Kunzel S."/>
            <person name="Keller A."/>
            <person name="Neulinger S.C."/>
        </authorList>
    </citation>
    <scope>NUCLEOTIDE SEQUENCE [LARGE SCALE GENOMIC DNA]</scope>
    <source>
        <strain evidence="2 3">DSM 9895</strain>
    </source>
</reference>
<comment type="caution">
    <text evidence="2">The sequence shown here is derived from an EMBL/GenBank/DDBJ whole genome shotgun (WGS) entry which is preliminary data.</text>
</comment>
<feature type="region of interest" description="Disordered" evidence="1">
    <location>
        <begin position="250"/>
        <end position="276"/>
    </location>
</feature>
<gene>
    <name evidence="2" type="ORF">CKO28_14210</name>
</gene>
<accession>A0ABS1DGX8</accession>
<keyword evidence="3" id="KW-1185">Reference proteome</keyword>
<sequence length="276" mass="29867">MSDGNMRSSVSRWFGIGKWVGAGAGAQMMNNDLPTESDPDWYQHGVGLVQAAVEGMVHSDIPLTDTSLSDAIRWGGEMVGFGPDAQDMAFNGPENIALMGASVMMALVSYHRDEINDATKSLQERLGSVGDCAKKALGRFARSFGQGFGQLGERIAWEYGDGKRRRAGMKEVGEYHREQAKVQLLTAAMRANRDNQEAGTGHKMSVRPELGVAMIHDGEGHLDNPNGPAFFKIAPDNSIEERHFRKGVALSEPGDTSDFSSQPAAEMPPAAMLRGR</sequence>
<protein>
    <submittedName>
        <fullName evidence="2">Uncharacterized protein</fullName>
    </submittedName>
</protein>
<dbReference type="Proteomes" id="UP001296873">
    <property type="component" value="Unassembled WGS sequence"/>
</dbReference>
<name>A0ABS1DGX8_9PROT</name>
<evidence type="ECO:0000256" key="1">
    <source>
        <dbReference type="SAM" id="MobiDB-lite"/>
    </source>
</evidence>
<evidence type="ECO:0000313" key="2">
    <source>
        <dbReference type="EMBL" id="MBK1669187.1"/>
    </source>
</evidence>